<evidence type="ECO:0000313" key="14">
    <source>
        <dbReference type="Proteomes" id="UP000249390"/>
    </source>
</evidence>
<dbReference type="Pfam" id="PF12165">
    <property type="entry name" value="Alfin"/>
    <property type="match status" value="1"/>
</dbReference>
<dbReference type="GO" id="GO:0008270">
    <property type="term" value="F:zinc ion binding"/>
    <property type="evidence" value="ECO:0007669"/>
    <property type="project" value="UniProtKB-KW"/>
</dbReference>
<comment type="caution">
    <text evidence="13">The sequence shown here is derived from an EMBL/GenBank/DDBJ whole genome shotgun (WGS) entry which is preliminary data.</text>
</comment>
<evidence type="ECO:0000313" key="13">
    <source>
        <dbReference type="EMBL" id="RAL45404.1"/>
    </source>
</evidence>
<comment type="subunit">
    <text evidence="11">Interacts with H3K4me3 and to a lesser extent with H3K4me2.</text>
</comment>
<dbReference type="InterPro" id="IPR021998">
    <property type="entry name" value="Alfin_N"/>
</dbReference>
<dbReference type="InterPro" id="IPR011011">
    <property type="entry name" value="Znf_FYVE_PHD"/>
</dbReference>
<dbReference type="InterPro" id="IPR019786">
    <property type="entry name" value="Zinc_finger_PHD-type_CS"/>
</dbReference>
<comment type="similarity">
    <text evidence="2 11">Belongs to the Alfin family.</text>
</comment>
<reference evidence="13 14" key="1">
    <citation type="submission" date="2018-06" db="EMBL/GenBank/DDBJ databases">
        <title>The Genome of Cuscuta australis (Dodder) Provides Insight into the Evolution of Plant Parasitism.</title>
        <authorList>
            <person name="Liu H."/>
        </authorList>
    </citation>
    <scope>NUCLEOTIDE SEQUENCE [LARGE SCALE GENOMIC DNA]</scope>
    <source>
        <strain evidence="14">cv. Yunnan</strain>
        <tissue evidence="13">Vines</tissue>
    </source>
</reference>
<dbReference type="Gene3D" id="3.30.40.10">
    <property type="entry name" value="Zinc/RING finger domain, C3HC4 (zinc finger)"/>
    <property type="match status" value="1"/>
</dbReference>
<keyword evidence="6 11" id="KW-0156">Chromatin regulator</keyword>
<dbReference type="PROSITE" id="PS01359">
    <property type="entry name" value="ZF_PHD_1"/>
    <property type="match status" value="1"/>
</dbReference>
<evidence type="ECO:0000256" key="7">
    <source>
        <dbReference type="ARBA" id="ARBA00023015"/>
    </source>
</evidence>
<dbReference type="GO" id="GO:0006355">
    <property type="term" value="P:regulation of DNA-templated transcription"/>
    <property type="evidence" value="ECO:0007669"/>
    <property type="project" value="UniProtKB-UniRule"/>
</dbReference>
<keyword evidence="7 11" id="KW-0805">Transcription regulation</keyword>
<comment type="domain">
    <text evidence="11">The PHD-type zinc finger mediates the binding to H3K4me3.</text>
</comment>
<dbReference type="InterPro" id="IPR045104">
    <property type="entry name" value="Alfin"/>
</dbReference>
<dbReference type="GO" id="GO:0005634">
    <property type="term" value="C:nucleus"/>
    <property type="evidence" value="ECO:0007669"/>
    <property type="project" value="UniProtKB-SubCell"/>
</dbReference>
<evidence type="ECO:0000256" key="5">
    <source>
        <dbReference type="ARBA" id="ARBA00022833"/>
    </source>
</evidence>
<evidence type="ECO:0000256" key="1">
    <source>
        <dbReference type="ARBA" id="ARBA00004123"/>
    </source>
</evidence>
<evidence type="ECO:0000256" key="4">
    <source>
        <dbReference type="ARBA" id="ARBA00022771"/>
    </source>
</evidence>
<dbReference type="PROSITE" id="PS50016">
    <property type="entry name" value="ZF_PHD_2"/>
    <property type="match status" value="1"/>
</dbReference>
<keyword evidence="5 11" id="KW-0862">Zinc</keyword>
<dbReference type="Pfam" id="PF00628">
    <property type="entry name" value="PHD"/>
    <property type="match status" value="1"/>
</dbReference>
<dbReference type="FunFam" id="3.30.40.10:FF:000306">
    <property type="entry name" value="PHD finger alfin-like protein"/>
    <property type="match status" value="1"/>
</dbReference>
<comment type="subcellular location">
    <subcellularLocation>
        <location evidence="1 11">Nucleus</location>
    </subcellularLocation>
</comment>
<dbReference type="PANTHER" id="PTHR12321">
    <property type="entry name" value="CPG BINDING PROTEIN"/>
    <property type="match status" value="1"/>
</dbReference>
<sequence length="262" mass="29825">MEGGQDWRKLICTPEQVFDDYKGRRNAIIAALTTEVEDFYQQCDPGKLHQKENFCLVGYPNGRWSVTLPEEQVPSEIPEPALGINFARDGMRAKEWLALVAAHSEGWLFSVAFYFAARFGFDKSERKTLFNMINDLPTVFEIVTAAAKKQLKERISLLDLSRRKLKPSSELKKRAPVEYHRGRSTDLDPNCAEDGQEDEEEHSNTMCGACGLQDGLDDFWICCDASCARWFHGRCVKITPAKAQHLKHYKCSSCSSKRSRPH</sequence>
<accession>A0A328DIQ0</accession>
<organism evidence="13 14">
    <name type="scientific">Cuscuta australis</name>
    <dbReference type="NCBI Taxonomy" id="267555"/>
    <lineage>
        <taxon>Eukaryota</taxon>
        <taxon>Viridiplantae</taxon>
        <taxon>Streptophyta</taxon>
        <taxon>Embryophyta</taxon>
        <taxon>Tracheophyta</taxon>
        <taxon>Spermatophyta</taxon>
        <taxon>Magnoliopsida</taxon>
        <taxon>eudicotyledons</taxon>
        <taxon>Gunneridae</taxon>
        <taxon>Pentapetalae</taxon>
        <taxon>asterids</taxon>
        <taxon>lamiids</taxon>
        <taxon>Solanales</taxon>
        <taxon>Convolvulaceae</taxon>
        <taxon>Cuscuteae</taxon>
        <taxon>Cuscuta</taxon>
        <taxon>Cuscuta subgen. Grammica</taxon>
        <taxon>Cuscuta sect. Cleistogrammica</taxon>
    </lineage>
</organism>
<dbReference type="SMART" id="SM00249">
    <property type="entry name" value="PHD"/>
    <property type="match status" value="1"/>
</dbReference>
<dbReference type="GO" id="GO:0000976">
    <property type="term" value="F:transcription cis-regulatory region binding"/>
    <property type="evidence" value="ECO:0007669"/>
    <property type="project" value="TreeGrafter"/>
</dbReference>
<keyword evidence="4 10" id="KW-0863">Zinc-finger</keyword>
<dbReference type="GO" id="GO:0042393">
    <property type="term" value="F:histone binding"/>
    <property type="evidence" value="ECO:0007669"/>
    <property type="project" value="UniProtKB-UniRule"/>
</dbReference>
<dbReference type="Proteomes" id="UP000249390">
    <property type="component" value="Unassembled WGS sequence"/>
</dbReference>
<evidence type="ECO:0000256" key="11">
    <source>
        <dbReference type="RuleBase" id="RU369089"/>
    </source>
</evidence>
<keyword evidence="8 11" id="KW-0804">Transcription</keyword>
<evidence type="ECO:0000259" key="12">
    <source>
        <dbReference type="PROSITE" id="PS50016"/>
    </source>
</evidence>
<dbReference type="SUPFAM" id="SSF57903">
    <property type="entry name" value="FYVE/PHD zinc finger"/>
    <property type="match status" value="1"/>
</dbReference>
<dbReference type="GO" id="GO:0006325">
    <property type="term" value="P:chromatin organization"/>
    <property type="evidence" value="ECO:0007669"/>
    <property type="project" value="UniProtKB-UniRule"/>
</dbReference>
<dbReference type="AlphaFoldDB" id="A0A328DIQ0"/>
<dbReference type="InterPro" id="IPR013083">
    <property type="entry name" value="Znf_RING/FYVE/PHD"/>
</dbReference>
<gene>
    <name evidence="13" type="ORF">DM860_013800</name>
</gene>
<evidence type="ECO:0000256" key="10">
    <source>
        <dbReference type="PROSITE-ProRule" id="PRU00146"/>
    </source>
</evidence>
<dbReference type="PANTHER" id="PTHR12321:SF98">
    <property type="entry name" value="PHD FINGER PROTEIN ALFIN-LIKE 5"/>
    <property type="match status" value="1"/>
</dbReference>
<feature type="domain" description="PHD-type" evidence="12">
    <location>
        <begin position="204"/>
        <end position="257"/>
    </location>
</feature>
<keyword evidence="3 11" id="KW-0479">Metal-binding</keyword>
<evidence type="ECO:0000256" key="2">
    <source>
        <dbReference type="ARBA" id="ARBA00010445"/>
    </source>
</evidence>
<keyword evidence="14" id="KW-1185">Reference proteome</keyword>
<dbReference type="EMBL" id="NQVE01000134">
    <property type="protein sequence ID" value="RAL45404.1"/>
    <property type="molecule type" value="Genomic_DNA"/>
</dbReference>
<evidence type="ECO:0000256" key="8">
    <source>
        <dbReference type="ARBA" id="ARBA00023163"/>
    </source>
</evidence>
<dbReference type="InterPro" id="IPR019787">
    <property type="entry name" value="Znf_PHD-finger"/>
</dbReference>
<proteinExistence type="inferred from homology"/>
<evidence type="ECO:0000256" key="6">
    <source>
        <dbReference type="ARBA" id="ARBA00022853"/>
    </source>
</evidence>
<protein>
    <recommendedName>
        <fullName evidence="11">PHD finger protein ALFIN-LIKE</fullName>
    </recommendedName>
</protein>
<keyword evidence="9 11" id="KW-0539">Nucleus</keyword>
<dbReference type="InterPro" id="IPR001965">
    <property type="entry name" value="Znf_PHD"/>
</dbReference>
<comment type="function">
    <text evidence="11">Histone-binding component that specifically recognizes H3 tails trimethylated on 'Lys-4' (H3K4me3), which mark transcription start sites of virtually all active genes.</text>
</comment>
<evidence type="ECO:0000256" key="3">
    <source>
        <dbReference type="ARBA" id="ARBA00022723"/>
    </source>
</evidence>
<evidence type="ECO:0000256" key="9">
    <source>
        <dbReference type="ARBA" id="ARBA00023242"/>
    </source>
</evidence>
<name>A0A328DIQ0_9ASTE</name>
<dbReference type="GO" id="GO:0003712">
    <property type="term" value="F:transcription coregulator activity"/>
    <property type="evidence" value="ECO:0007669"/>
    <property type="project" value="TreeGrafter"/>
</dbReference>